<feature type="compositionally biased region" description="Low complexity" evidence="1">
    <location>
        <begin position="332"/>
        <end position="344"/>
    </location>
</feature>
<dbReference type="GeneID" id="110982161"/>
<sequence>MFPSFCLRRTMDAANKLILTNGTPAESHLPPWSIAPRRCCSCRRKTSSFKLRVPTARPGMASLLINTTKQSFGLLLGTERGVTFSLRHFATSWIVDGEQLAFPILSHESIFTSFFGLLALLVQLFQTGHHIKSRKIPPYHHCLHKQRLHLAGFPIQLMNSPRIGLRAVILPNHAVLLRVLPIIFLPTVEVSVQAWIISFLRDTIYLKTPTIKSPDTTSSQVTRLDNSVPAPLRSCSLRGRLPWSHHIGDFHVLAGFSFLVLFRESHHVTANLAGTGCCLIIAYYIGVRMLFRTNHLRTQITCNTALDTCHAHLLQSSSPNRNHSNNVRGKRSYSQSSSGDFSYGNDGATDMETDETNVDEDMETGESAHKVMEIESDASVSMEIDKVEVNILEVDYDDCDDAGIAMETDDKDDTDMGVDLHEEEKMEWEELLTVRRGFDFTRFHYGSDHVFITQPLHKTSGCAGLKTETMEWEENVSTAGWKWLRVSFSASENSAPASTESPVRAFLAQLPPPPLLSLRRIGTVPHHPSQTATIIFESFTNAGDARQLDQLSLPRGPGPEGTSAIRDNRYASKGPRNRRTRSLKRASFNIMGATTQFKPRHTGFRHSIHNRGQVVRCGQIVRRAIRANQPGQASSGVRLATRFQIRQGHETTSLVRAFTELRLKECDMKLFNGQLSS</sequence>
<feature type="region of interest" description="Disordered" evidence="1">
    <location>
        <begin position="552"/>
        <end position="579"/>
    </location>
</feature>
<accession>A0A8B7YTS0</accession>
<feature type="compositionally biased region" description="Acidic residues" evidence="1">
    <location>
        <begin position="349"/>
        <end position="364"/>
    </location>
</feature>
<dbReference type="OMA" id="MEWEEPW"/>
<proteinExistence type="predicted"/>
<evidence type="ECO:0000313" key="3">
    <source>
        <dbReference type="RefSeq" id="XP_022096092.1"/>
    </source>
</evidence>
<organism evidence="2 3">
    <name type="scientific">Acanthaster planci</name>
    <name type="common">Crown-of-thorns starfish</name>
    <dbReference type="NCBI Taxonomy" id="133434"/>
    <lineage>
        <taxon>Eukaryota</taxon>
        <taxon>Metazoa</taxon>
        <taxon>Echinodermata</taxon>
        <taxon>Eleutherozoa</taxon>
        <taxon>Asterozoa</taxon>
        <taxon>Asteroidea</taxon>
        <taxon>Valvatacea</taxon>
        <taxon>Valvatida</taxon>
        <taxon>Acanthasteridae</taxon>
        <taxon>Acanthaster</taxon>
    </lineage>
</organism>
<dbReference type="AlphaFoldDB" id="A0A8B7YTS0"/>
<dbReference type="OrthoDB" id="10636747at2759"/>
<dbReference type="Proteomes" id="UP000694845">
    <property type="component" value="Unplaced"/>
</dbReference>
<feature type="compositionally biased region" description="Polar residues" evidence="1">
    <location>
        <begin position="315"/>
        <end position="327"/>
    </location>
</feature>
<evidence type="ECO:0000313" key="2">
    <source>
        <dbReference type="Proteomes" id="UP000694845"/>
    </source>
</evidence>
<dbReference type="KEGG" id="aplc:110982161"/>
<protein>
    <submittedName>
        <fullName evidence="3">Uncharacterized protein LOC110982161 isoform X1</fullName>
    </submittedName>
</protein>
<dbReference type="RefSeq" id="XP_022096092.1">
    <property type="nucleotide sequence ID" value="XM_022240400.1"/>
</dbReference>
<feature type="region of interest" description="Disordered" evidence="1">
    <location>
        <begin position="315"/>
        <end position="365"/>
    </location>
</feature>
<evidence type="ECO:0000256" key="1">
    <source>
        <dbReference type="SAM" id="MobiDB-lite"/>
    </source>
</evidence>
<gene>
    <name evidence="3" type="primary">LOC110982161</name>
</gene>
<name>A0A8B7YTS0_ACAPL</name>
<keyword evidence="2" id="KW-1185">Reference proteome</keyword>
<reference evidence="3" key="1">
    <citation type="submission" date="2025-08" db="UniProtKB">
        <authorList>
            <consortium name="RefSeq"/>
        </authorList>
    </citation>
    <scope>IDENTIFICATION</scope>
</reference>